<dbReference type="GO" id="GO:0005669">
    <property type="term" value="C:transcription factor TFIID complex"/>
    <property type="evidence" value="ECO:0007669"/>
    <property type="project" value="TreeGrafter"/>
</dbReference>
<dbReference type="InterPro" id="IPR037264">
    <property type="entry name" value="TFIID_NTD2_sf"/>
</dbReference>
<dbReference type="PANTHER" id="PTHR19879:SF1">
    <property type="entry name" value="CANNONBALL-RELATED"/>
    <property type="match status" value="1"/>
</dbReference>
<feature type="region of interest" description="Disordered" evidence="4">
    <location>
        <begin position="317"/>
        <end position="338"/>
    </location>
</feature>
<protein>
    <recommendedName>
        <fullName evidence="5">TFIID subunit TAF5 NTD2 domain-containing protein</fullName>
    </recommendedName>
</protein>
<dbReference type="InterPro" id="IPR001680">
    <property type="entry name" value="WD40_rpt"/>
</dbReference>
<dbReference type="Pfam" id="PF04494">
    <property type="entry name" value="TFIID_NTD2"/>
    <property type="match status" value="1"/>
</dbReference>
<dbReference type="EMBL" id="JAWDGP010006390">
    <property type="protein sequence ID" value="KAK3741826.1"/>
    <property type="molecule type" value="Genomic_DNA"/>
</dbReference>
<reference evidence="6" key="1">
    <citation type="journal article" date="2023" name="G3 (Bethesda)">
        <title>A reference genome for the long-term kleptoplast-retaining sea slug Elysia crispata morphotype clarki.</title>
        <authorList>
            <person name="Eastman K.E."/>
            <person name="Pendleton A.L."/>
            <person name="Shaikh M.A."/>
            <person name="Suttiyut T."/>
            <person name="Ogas R."/>
            <person name="Tomko P."/>
            <person name="Gavelis G."/>
            <person name="Widhalm J.R."/>
            <person name="Wisecaver J.H."/>
        </authorList>
    </citation>
    <scope>NUCLEOTIDE SEQUENCE</scope>
    <source>
        <strain evidence="6">ECLA1</strain>
    </source>
</reference>
<sequence length="539" mass="61735">MGPFQAIIASSIARFVPEWKCSYQQRATPQRLNCEKLDPMVVAYHCLSELVRICPFPSLTWRQLACIAQLWSIRTSRICPMPFMRWRQVYSSGTEGIYPTSHSEMKRSKNDHIRSTISRYFKRRQFTEIEMSSRKDARQKHTITDLSVRRQTRSRASVDNTLAMSSISGDATAFDQQFTRLKTFISTAVMPYRSQLETILFPMFASVYLEMLCNGQKVPAHKFHGRHCEAFPEEHRQPFLKLLKKLETKSEVLTNKTVAEFRDNRTILKADQDTVDYLMRFLTTEENMIILQVFNQYIQTDVTGALPNGTIELSSMPEVKEEAHSDTSSLQVNQNGDDKSVTPVLEEELTSVIQAVRDLPPSLPSICFFTFLNTYQGLCSATLSQDKKRLSGCFEDASISVWNLEPDIFTRCNVECDPSKVVLAADFIHCTQDEIREKMNCKAIQSSERANLMGHRGAVYKTRFLHNSHSHLLSCSEDCTALFSWKLFRFIAPLLASPSCLLDLALKYHPCICASPVHLDNCPYITSDLHYFPVVRRFS</sequence>
<dbReference type="Gene3D" id="2.130.10.10">
    <property type="entry name" value="YVTN repeat-like/Quinoprotein amine dehydrogenase"/>
    <property type="match status" value="1"/>
</dbReference>
<comment type="subcellular location">
    <subcellularLocation>
        <location evidence="1">Nucleus</location>
    </subcellularLocation>
</comment>
<keyword evidence="3" id="KW-0539">Nucleus</keyword>
<evidence type="ECO:0000259" key="5">
    <source>
        <dbReference type="Pfam" id="PF04494"/>
    </source>
</evidence>
<comment type="similarity">
    <text evidence="2">Belongs to the WD repeat TAF5 family.</text>
</comment>
<dbReference type="GO" id="GO:0016251">
    <property type="term" value="F:RNA polymerase II general transcription initiation factor activity"/>
    <property type="evidence" value="ECO:0007669"/>
    <property type="project" value="TreeGrafter"/>
</dbReference>
<dbReference type="AlphaFoldDB" id="A0AAE0YDR9"/>
<dbReference type="InterPro" id="IPR015943">
    <property type="entry name" value="WD40/YVTN_repeat-like_dom_sf"/>
</dbReference>
<dbReference type="SUPFAM" id="SSF160897">
    <property type="entry name" value="Taf5 N-terminal domain-like"/>
    <property type="match status" value="1"/>
</dbReference>
<feature type="domain" description="TFIID subunit TAF5 NTD2" evidence="5">
    <location>
        <begin position="170"/>
        <end position="298"/>
    </location>
</feature>
<evidence type="ECO:0000313" key="7">
    <source>
        <dbReference type="Proteomes" id="UP001283361"/>
    </source>
</evidence>
<dbReference type="GO" id="GO:0006367">
    <property type="term" value="P:transcription initiation at RNA polymerase II promoter"/>
    <property type="evidence" value="ECO:0007669"/>
    <property type="project" value="TreeGrafter"/>
</dbReference>
<dbReference type="SUPFAM" id="SSF50978">
    <property type="entry name" value="WD40 repeat-like"/>
    <property type="match status" value="1"/>
</dbReference>
<dbReference type="SMART" id="SM00320">
    <property type="entry name" value="WD40"/>
    <property type="match status" value="2"/>
</dbReference>
<comment type="caution">
    <text evidence="6">The sequence shown here is derived from an EMBL/GenBank/DDBJ whole genome shotgun (WGS) entry which is preliminary data.</text>
</comment>
<evidence type="ECO:0000256" key="1">
    <source>
        <dbReference type="ARBA" id="ARBA00004123"/>
    </source>
</evidence>
<proteinExistence type="inferred from homology"/>
<evidence type="ECO:0000256" key="2">
    <source>
        <dbReference type="ARBA" id="ARBA00009435"/>
    </source>
</evidence>
<keyword evidence="7" id="KW-1185">Reference proteome</keyword>
<organism evidence="6 7">
    <name type="scientific">Elysia crispata</name>
    <name type="common">lettuce slug</name>
    <dbReference type="NCBI Taxonomy" id="231223"/>
    <lineage>
        <taxon>Eukaryota</taxon>
        <taxon>Metazoa</taxon>
        <taxon>Spiralia</taxon>
        <taxon>Lophotrochozoa</taxon>
        <taxon>Mollusca</taxon>
        <taxon>Gastropoda</taxon>
        <taxon>Heterobranchia</taxon>
        <taxon>Euthyneura</taxon>
        <taxon>Panpulmonata</taxon>
        <taxon>Sacoglossa</taxon>
        <taxon>Placobranchoidea</taxon>
        <taxon>Plakobranchidae</taxon>
        <taxon>Elysia</taxon>
    </lineage>
</organism>
<dbReference type="Proteomes" id="UP001283361">
    <property type="component" value="Unassembled WGS sequence"/>
</dbReference>
<name>A0AAE0YDR9_9GAST</name>
<dbReference type="Gene3D" id="1.25.40.500">
    <property type="entry name" value="TFIID subunit TAF5, NTD2 domain"/>
    <property type="match status" value="1"/>
</dbReference>
<dbReference type="InterPro" id="IPR007582">
    <property type="entry name" value="TFIID_NTD2"/>
</dbReference>
<evidence type="ECO:0000313" key="6">
    <source>
        <dbReference type="EMBL" id="KAK3741826.1"/>
    </source>
</evidence>
<evidence type="ECO:0000256" key="3">
    <source>
        <dbReference type="ARBA" id="ARBA00023242"/>
    </source>
</evidence>
<feature type="compositionally biased region" description="Polar residues" evidence="4">
    <location>
        <begin position="326"/>
        <end position="335"/>
    </location>
</feature>
<accession>A0AAE0YDR9</accession>
<gene>
    <name evidence="6" type="ORF">RRG08_018526</name>
</gene>
<dbReference type="InterPro" id="IPR036322">
    <property type="entry name" value="WD40_repeat_dom_sf"/>
</dbReference>
<evidence type="ECO:0000256" key="4">
    <source>
        <dbReference type="SAM" id="MobiDB-lite"/>
    </source>
</evidence>
<dbReference type="CDD" id="cd08044">
    <property type="entry name" value="TAF5_NTD2"/>
    <property type="match status" value="1"/>
</dbReference>
<dbReference type="PANTHER" id="PTHR19879">
    <property type="entry name" value="TRANSCRIPTION INITIATION FACTOR TFIID"/>
    <property type="match status" value="1"/>
</dbReference>